<sequence length="125" mass="13437">MEVVHLVGLSSLFGGLLLLELRLLGLQPSLDVQALMRLAVPVALMGFVLCLLSGAAMFASQPEELWVNSAFRLKMLLILLAGANALAFHFRGGVSRSDRLARAQALGSLLLWLAVLVCGRWIAVV</sequence>
<dbReference type="EMBL" id="JACHXO010000008">
    <property type="protein sequence ID" value="MBB3196720.1"/>
    <property type="molecule type" value="Genomic_DNA"/>
</dbReference>
<keyword evidence="1" id="KW-0472">Membrane</keyword>
<gene>
    <name evidence="2" type="ORF">FHS28_004142</name>
</gene>
<evidence type="ECO:0000313" key="2">
    <source>
        <dbReference type="EMBL" id="MBB3196720.1"/>
    </source>
</evidence>
<reference evidence="2 3" key="1">
    <citation type="submission" date="2020-08" db="EMBL/GenBank/DDBJ databases">
        <title>Genomic Encyclopedia of Type Strains, Phase III (KMG-III): the genomes of soil and plant-associated and newly described type strains.</title>
        <authorList>
            <person name="Whitman W."/>
        </authorList>
    </citation>
    <scope>NUCLEOTIDE SEQUENCE [LARGE SCALE GENOMIC DNA]</scope>
    <source>
        <strain evidence="2 3">CECT 7247</strain>
    </source>
</reference>
<dbReference type="Proteomes" id="UP000574369">
    <property type="component" value="Unassembled WGS sequence"/>
</dbReference>
<proteinExistence type="predicted"/>
<evidence type="ECO:0000313" key="3">
    <source>
        <dbReference type="Proteomes" id="UP000574369"/>
    </source>
</evidence>
<feature type="transmembrane region" description="Helical" evidence="1">
    <location>
        <begin position="38"/>
        <end position="59"/>
    </location>
</feature>
<keyword evidence="1" id="KW-1133">Transmembrane helix</keyword>
<keyword evidence="1" id="KW-0812">Transmembrane</keyword>
<accession>A0ABR6GXC0</accession>
<feature type="transmembrane region" description="Helical" evidence="1">
    <location>
        <begin position="6"/>
        <end position="26"/>
    </location>
</feature>
<evidence type="ECO:0000256" key="1">
    <source>
        <dbReference type="SAM" id="Phobius"/>
    </source>
</evidence>
<feature type="transmembrane region" description="Helical" evidence="1">
    <location>
        <begin position="71"/>
        <end position="91"/>
    </location>
</feature>
<comment type="caution">
    <text evidence="2">The sequence shown here is derived from an EMBL/GenBank/DDBJ whole genome shotgun (WGS) entry which is preliminary data.</text>
</comment>
<protein>
    <submittedName>
        <fullName evidence="2">Uncharacterized protein</fullName>
    </submittedName>
</protein>
<organism evidence="2 3">
    <name type="scientific">Roseateles terrae</name>
    <dbReference type="NCBI Taxonomy" id="431060"/>
    <lineage>
        <taxon>Bacteria</taxon>
        <taxon>Pseudomonadati</taxon>
        <taxon>Pseudomonadota</taxon>
        <taxon>Betaproteobacteria</taxon>
        <taxon>Burkholderiales</taxon>
        <taxon>Sphaerotilaceae</taxon>
        <taxon>Roseateles</taxon>
    </lineage>
</organism>
<feature type="transmembrane region" description="Helical" evidence="1">
    <location>
        <begin position="103"/>
        <end position="123"/>
    </location>
</feature>
<name>A0ABR6GXC0_9BURK</name>
<keyword evidence="3" id="KW-1185">Reference proteome</keyword>